<proteinExistence type="predicted"/>
<evidence type="ECO:0000313" key="1">
    <source>
        <dbReference type="EMBL" id="MBT1072625.1"/>
    </source>
</evidence>
<sequence length="42" mass="4940">MSRRNSITSKELLQDNQELIIIHAGKEYRLRITSNNKLILTK</sequence>
<evidence type="ECO:0000313" key="2">
    <source>
        <dbReference type="Proteomes" id="UP000784128"/>
    </source>
</evidence>
<keyword evidence="2" id="KW-1185">Reference proteome</keyword>
<dbReference type="InterPro" id="IPR019600">
    <property type="entry name" value="Hemin_uptake_protein_HemP"/>
</dbReference>
<organism evidence="1 2">
    <name type="scientific">Pelotalea chapellei</name>
    <dbReference type="NCBI Taxonomy" id="44671"/>
    <lineage>
        <taxon>Bacteria</taxon>
        <taxon>Pseudomonadati</taxon>
        <taxon>Thermodesulfobacteriota</taxon>
        <taxon>Desulfuromonadia</taxon>
        <taxon>Geobacterales</taxon>
        <taxon>Geobacteraceae</taxon>
        <taxon>Pelotalea</taxon>
    </lineage>
</organism>
<name>A0ABS5UAF3_9BACT</name>
<accession>A0ABS5UAF3</accession>
<dbReference type="Pfam" id="PF10636">
    <property type="entry name" value="hemP"/>
    <property type="match status" value="1"/>
</dbReference>
<protein>
    <submittedName>
        <fullName evidence="1">Hemin uptake protein HemP</fullName>
    </submittedName>
</protein>
<dbReference type="Gene3D" id="2.10.70.10">
    <property type="entry name" value="Complement Module, domain 1"/>
    <property type="match status" value="1"/>
</dbReference>
<gene>
    <name evidence="1" type="primary">hemP</name>
    <name evidence="1" type="ORF">KJB30_12575</name>
</gene>
<dbReference type="Proteomes" id="UP000784128">
    <property type="component" value="Unassembled WGS sequence"/>
</dbReference>
<reference evidence="1 2" key="1">
    <citation type="submission" date="2021-05" db="EMBL/GenBank/DDBJ databases">
        <title>The draft genome of Geobacter chapellei DSM 13688.</title>
        <authorList>
            <person name="Xu Z."/>
            <person name="Masuda Y."/>
            <person name="Itoh H."/>
            <person name="Senoo K."/>
        </authorList>
    </citation>
    <scope>NUCLEOTIDE SEQUENCE [LARGE SCALE GENOMIC DNA]</scope>
    <source>
        <strain evidence="1 2">DSM 13688</strain>
    </source>
</reference>
<comment type="caution">
    <text evidence="1">The sequence shown here is derived from an EMBL/GenBank/DDBJ whole genome shotgun (WGS) entry which is preliminary data.</text>
</comment>
<dbReference type="EMBL" id="JAHDYS010000011">
    <property type="protein sequence ID" value="MBT1072625.1"/>
    <property type="molecule type" value="Genomic_DNA"/>
</dbReference>
<dbReference type="RefSeq" id="WP_214299801.1">
    <property type="nucleotide sequence ID" value="NZ_JAHDYS010000011.1"/>
</dbReference>